<dbReference type="AlphaFoldDB" id="A0A1W0X797"/>
<reference evidence="3" key="1">
    <citation type="submission" date="2017-01" db="EMBL/GenBank/DDBJ databases">
        <title>Comparative genomics of anhydrobiosis in the tardigrade Hypsibius dujardini.</title>
        <authorList>
            <person name="Yoshida Y."/>
            <person name="Koutsovoulos G."/>
            <person name="Laetsch D."/>
            <person name="Stevens L."/>
            <person name="Kumar S."/>
            <person name="Horikawa D."/>
            <person name="Ishino K."/>
            <person name="Komine S."/>
            <person name="Tomita M."/>
            <person name="Blaxter M."/>
            <person name="Arakawa K."/>
        </authorList>
    </citation>
    <scope>NUCLEOTIDE SEQUENCE [LARGE SCALE GENOMIC DNA]</scope>
    <source>
        <strain evidence="3">Z151</strain>
    </source>
</reference>
<protein>
    <submittedName>
        <fullName evidence="2">Uncharacterized protein</fullName>
    </submittedName>
</protein>
<proteinExistence type="predicted"/>
<dbReference type="EMBL" id="MTYJ01000012">
    <property type="protein sequence ID" value="OQV23373.1"/>
    <property type="molecule type" value="Genomic_DNA"/>
</dbReference>
<keyword evidence="3" id="KW-1185">Reference proteome</keyword>
<sequence>MATNGESVQRVFRRISSIRQSLLHHGNLERASILPGTKQRDGTSSGGTQPEFSRKMASWVPRVLMKHLTACGSKRRSAHVQEDHG</sequence>
<dbReference type="Proteomes" id="UP000192578">
    <property type="component" value="Unassembled WGS sequence"/>
</dbReference>
<feature type="region of interest" description="Disordered" evidence="1">
    <location>
        <begin position="26"/>
        <end position="58"/>
    </location>
</feature>
<feature type="compositionally biased region" description="Polar residues" evidence="1">
    <location>
        <begin position="42"/>
        <end position="51"/>
    </location>
</feature>
<evidence type="ECO:0000256" key="1">
    <source>
        <dbReference type="SAM" id="MobiDB-lite"/>
    </source>
</evidence>
<accession>A0A1W0X797</accession>
<evidence type="ECO:0000313" key="2">
    <source>
        <dbReference type="EMBL" id="OQV23373.1"/>
    </source>
</evidence>
<evidence type="ECO:0000313" key="3">
    <source>
        <dbReference type="Proteomes" id="UP000192578"/>
    </source>
</evidence>
<comment type="caution">
    <text evidence="2">The sequence shown here is derived from an EMBL/GenBank/DDBJ whole genome shotgun (WGS) entry which is preliminary data.</text>
</comment>
<organism evidence="2 3">
    <name type="scientific">Hypsibius exemplaris</name>
    <name type="common">Freshwater tardigrade</name>
    <dbReference type="NCBI Taxonomy" id="2072580"/>
    <lineage>
        <taxon>Eukaryota</taxon>
        <taxon>Metazoa</taxon>
        <taxon>Ecdysozoa</taxon>
        <taxon>Tardigrada</taxon>
        <taxon>Eutardigrada</taxon>
        <taxon>Parachela</taxon>
        <taxon>Hypsibioidea</taxon>
        <taxon>Hypsibiidae</taxon>
        <taxon>Hypsibius</taxon>
    </lineage>
</organism>
<name>A0A1W0X797_HYPEX</name>
<gene>
    <name evidence="2" type="ORF">BV898_02819</name>
</gene>